<keyword evidence="2" id="KW-0488">Methylation</keyword>
<dbReference type="InterPro" id="IPR004090">
    <property type="entry name" value="Chemotax_Me-accpt_rcpt"/>
</dbReference>
<evidence type="ECO:0000256" key="6">
    <source>
        <dbReference type="SAM" id="Coils"/>
    </source>
</evidence>
<dbReference type="GO" id="GO:0006935">
    <property type="term" value="P:chemotaxis"/>
    <property type="evidence" value="ECO:0007669"/>
    <property type="project" value="InterPro"/>
</dbReference>
<dbReference type="SUPFAM" id="SSF58104">
    <property type="entry name" value="Methyl-accepting chemotaxis protein (MCP) signaling domain"/>
    <property type="match status" value="1"/>
</dbReference>
<evidence type="ECO:0000259" key="8">
    <source>
        <dbReference type="PROSITE" id="PS50113"/>
    </source>
</evidence>
<gene>
    <name evidence="10" type="ORF">GCM10007877_01130</name>
</gene>
<dbReference type="GO" id="GO:0004888">
    <property type="term" value="F:transmembrane signaling receptor activity"/>
    <property type="evidence" value="ECO:0007669"/>
    <property type="project" value="InterPro"/>
</dbReference>
<dbReference type="Pfam" id="PF08447">
    <property type="entry name" value="PAS_3"/>
    <property type="match status" value="1"/>
</dbReference>
<dbReference type="InterPro" id="IPR013655">
    <property type="entry name" value="PAS_fold_3"/>
</dbReference>
<dbReference type="PANTHER" id="PTHR43531">
    <property type="entry name" value="PROTEIN ICFG"/>
    <property type="match status" value="1"/>
</dbReference>
<dbReference type="PANTHER" id="PTHR43531:SF14">
    <property type="entry name" value="METHYL-ACCEPTING CHEMOTAXIS PROTEIN I-RELATED"/>
    <property type="match status" value="1"/>
</dbReference>
<reference evidence="10 11" key="1">
    <citation type="journal article" date="2014" name="Int. J. Syst. Evol. Microbiol.">
        <title>Complete genome sequence of Corynebacterium casei LMG S-19264T (=DSM 44701T), isolated from a smear-ripened cheese.</title>
        <authorList>
            <consortium name="US DOE Joint Genome Institute (JGI-PGF)"/>
            <person name="Walter F."/>
            <person name="Albersmeier A."/>
            <person name="Kalinowski J."/>
            <person name="Ruckert C."/>
        </authorList>
    </citation>
    <scope>NUCLEOTIDE SEQUENCE [LARGE SCALE GENOMIC DNA]</scope>
    <source>
        <strain evidence="10 11">NBRC 110095</strain>
    </source>
</reference>
<dbReference type="CDD" id="cd00130">
    <property type="entry name" value="PAS"/>
    <property type="match status" value="1"/>
</dbReference>
<evidence type="ECO:0000259" key="7">
    <source>
        <dbReference type="PROSITE" id="PS50111"/>
    </source>
</evidence>
<dbReference type="PROSITE" id="PS50113">
    <property type="entry name" value="PAC"/>
    <property type="match status" value="1"/>
</dbReference>
<comment type="subcellular location">
    <subcellularLocation>
        <location evidence="1">Membrane</location>
    </subcellularLocation>
</comment>
<dbReference type="InterPro" id="IPR004089">
    <property type="entry name" value="MCPsignal_dom"/>
</dbReference>
<evidence type="ECO:0000256" key="5">
    <source>
        <dbReference type="PROSITE-ProRule" id="PRU00284"/>
    </source>
</evidence>
<dbReference type="NCBIfam" id="TIGR00229">
    <property type="entry name" value="sensory_box"/>
    <property type="match status" value="1"/>
</dbReference>
<keyword evidence="6" id="KW-0175">Coiled coil</keyword>
<evidence type="ECO:0000256" key="1">
    <source>
        <dbReference type="ARBA" id="ARBA00004370"/>
    </source>
</evidence>
<keyword evidence="3 5" id="KW-0807">Transducer</keyword>
<dbReference type="Gene3D" id="3.30.450.20">
    <property type="entry name" value="PAS domain"/>
    <property type="match status" value="2"/>
</dbReference>
<dbReference type="AlphaFoldDB" id="A0AA37T846"/>
<dbReference type="Proteomes" id="UP001156870">
    <property type="component" value="Unassembled WGS sequence"/>
</dbReference>
<feature type="domain" description="PAC" evidence="8">
    <location>
        <begin position="209"/>
        <end position="261"/>
    </location>
</feature>
<feature type="domain" description="HAMP" evidence="9">
    <location>
        <begin position="250"/>
        <end position="302"/>
    </location>
</feature>
<dbReference type="SMART" id="SM00091">
    <property type="entry name" value="PAS"/>
    <property type="match status" value="2"/>
</dbReference>
<comment type="caution">
    <text evidence="10">The sequence shown here is derived from an EMBL/GenBank/DDBJ whole genome shotgun (WGS) entry which is preliminary data.</text>
</comment>
<dbReference type="PROSITE" id="PS50885">
    <property type="entry name" value="HAMP"/>
    <property type="match status" value="1"/>
</dbReference>
<feature type="coiled-coil region" evidence="6">
    <location>
        <begin position="507"/>
        <end position="545"/>
    </location>
</feature>
<accession>A0AA37T846</accession>
<dbReference type="Pfam" id="PF00015">
    <property type="entry name" value="MCPsignal"/>
    <property type="match status" value="1"/>
</dbReference>
<dbReference type="Gene3D" id="1.10.287.950">
    <property type="entry name" value="Methyl-accepting chemotaxis protein"/>
    <property type="match status" value="1"/>
</dbReference>
<dbReference type="InterPro" id="IPR000700">
    <property type="entry name" value="PAS-assoc_C"/>
</dbReference>
<evidence type="ECO:0000256" key="4">
    <source>
        <dbReference type="ARBA" id="ARBA00029447"/>
    </source>
</evidence>
<evidence type="ECO:0000313" key="10">
    <source>
        <dbReference type="EMBL" id="GLS24402.1"/>
    </source>
</evidence>
<dbReference type="PRINTS" id="PR00260">
    <property type="entry name" value="CHEMTRNSDUCR"/>
</dbReference>
<dbReference type="PROSITE" id="PS50111">
    <property type="entry name" value="CHEMOTAXIS_TRANSDUC_2"/>
    <property type="match status" value="1"/>
</dbReference>
<organism evidence="10 11">
    <name type="scientific">Marinibactrum halimedae</name>
    <dbReference type="NCBI Taxonomy" id="1444977"/>
    <lineage>
        <taxon>Bacteria</taxon>
        <taxon>Pseudomonadati</taxon>
        <taxon>Pseudomonadota</taxon>
        <taxon>Gammaproteobacteria</taxon>
        <taxon>Cellvibrionales</taxon>
        <taxon>Cellvibrionaceae</taxon>
        <taxon>Marinibactrum</taxon>
    </lineage>
</organism>
<dbReference type="GO" id="GO:0005886">
    <property type="term" value="C:plasma membrane"/>
    <property type="evidence" value="ECO:0007669"/>
    <property type="project" value="TreeGrafter"/>
</dbReference>
<sequence>MSDGVKVKVDDLEFYKTMISSLRTAIMAIDRDFIVTYVNEGTMALFRENAGEFKRVFPTFNPDEIIGTCIDVFHKRPEHQRQLLDNRDNLPYQTEIRVGDLSFKLNISANIDTSGNYVGNILEWANITEEKNAYADFSGQIAAISKAQAVIEFTPEGEIIKANKNFTDTMKYGLEEIQGKHHGMFVDPQHRASSEYKAFWEDLRRGSYAEGEYQRFDKFGNEIWLQASYNPISDSNGNVYKVVKYATNITGRKAAIATVRDVMMSVSKGDLTVNVDQDLEGDFSVLGTSVNSLVENLTGMVTEIRQASNNVFSASREIAQGNSDLSQRTEAQASSLEETAAAMEQLTTTVQKNAENATEATKMANGVMESASNGGEVVRSAVGAMEDINKSSKKISDIIGVIDEIAFQTNLLALNAAVEAARAGEQGRGFAVVAAEVRNLAQRSAAAAKEIKGLINDSVDAVGKGTKLVDETGQTFTELVDSVRQVVSMISDIDNASSEQSSGIAEVSQAVSQMDEMTQQNAALVEEAAASSKSMEDQAQSLLEQVSFFQVEEGEVVNSNSVTSLAERRSQVGMSKAKVRKAVVNNDEWEEF</sequence>
<evidence type="ECO:0000256" key="2">
    <source>
        <dbReference type="ARBA" id="ARBA00022481"/>
    </source>
</evidence>
<evidence type="ECO:0000256" key="3">
    <source>
        <dbReference type="ARBA" id="ARBA00023224"/>
    </source>
</evidence>
<dbReference type="InterPro" id="IPR051310">
    <property type="entry name" value="MCP_chemotaxis"/>
</dbReference>
<evidence type="ECO:0000313" key="11">
    <source>
        <dbReference type="Proteomes" id="UP001156870"/>
    </source>
</evidence>
<dbReference type="SMART" id="SM00283">
    <property type="entry name" value="MA"/>
    <property type="match status" value="1"/>
</dbReference>
<dbReference type="InterPro" id="IPR003660">
    <property type="entry name" value="HAMP_dom"/>
</dbReference>
<feature type="domain" description="Methyl-accepting transducer" evidence="7">
    <location>
        <begin position="307"/>
        <end position="536"/>
    </location>
</feature>
<dbReference type="SUPFAM" id="SSF55785">
    <property type="entry name" value="PYP-like sensor domain (PAS domain)"/>
    <property type="match status" value="1"/>
</dbReference>
<dbReference type="RefSeq" id="WP_269783476.1">
    <property type="nucleotide sequence ID" value="NZ_BSPD01000002.1"/>
</dbReference>
<proteinExistence type="inferred from homology"/>
<dbReference type="EMBL" id="BSPD01000002">
    <property type="protein sequence ID" value="GLS24402.1"/>
    <property type="molecule type" value="Genomic_DNA"/>
</dbReference>
<dbReference type="FunFam" id="1.10.287.950:FF:000001">
    <property type="entry name" value="Methyl-accepting chemotaxis sensory transducer"/>
    <property type="match status" value="1"/>
</dbReference>
<dbReference type="InterPro" id="IPR000014">
    <property type="entry name" value="PAS"/>
</dbReference>
<dbReference type="InterPro" id="IPR035965">
    <property type="entry name" value="PAS-like_dom_sf"/>
</dbReference>
<evidence type="ECO:0000259" key="9">
    <source>
        <dbReference type="PROSITE" id="PS50885"/>
    </source>
</evidence>
<name>A0AA37T846_9GAMM</name>
<dbReference type="GO" id="GO:0007165">
    <property type="term" value="P:signal transduction"/>
    <property type="evidence" value="ECO:0007669"/>
    <property type="project" value="UniProtKB-KW"/>
</dbReference>
<dbReference type="CDD" id="cd11386">
    <property type="entry name" value="MCP_signal"/>
    <property type="match status" value="1"/>
</dbReference>
<keyword evidence="11" id="KW-1185">Reference proteome</keyword>
<protein>
    <submittedName>
        <fullName evidence="10">Methyl-accepting chemotaxis protein</fullName>
    </submittedName>
</protein>
<comment type="similarity">
    <text evidence="4">Belongs to the methyl-accepting chemotaxis (MCP) protein family.</text>
</comment>